<accession>A0A6I4MGN4</accession>
<dbReference type="EMBL" id="WBMS02000010">
    <property type="protein sequence ID" value="MWA01769.1"/>
    <property type="molecule type" value="Genomic_DNA"/>
</dbReference>
<evidence type="ECO:0000313" key="2">
    <source>
        <dbReference type="Proteomes" id="UP000462055"/>
    </source>
</evidence>
<keyword evidence="2" id="KW-1185">Reference proteome</keyword>
<gene>
    <name evidence="1" type="ORF">F8568_015585</name>
</gene>
<proteinExistence type="predicted"/>
<protein>
    <submittedName>
        <fullName evidence="1">Uncharacterized protein</fullName>
    </submittedName>
</protein>
<dbReference type="Proteomes" id="UP000462055">
    <property type="component" value="Unassembled WGS sequence"/>
</dbReference>
<dbReference type="RefSeq" id="WP_151594245.1">
    <property type="nucleotide sequence ID" value="NZ_WBMS02000010.1"/>
</dbReference>
<comment type="caution">
    <text evidence="1">The sequence shown here is derived from an EMBL/GenBank/DDBJ whole genome shotgun (WGS) entry which is preliminary data.</text>
</comment>
<name>A0A6I4MGN4_9ACTN</name>
<reference evidence="1" key="1">
    <citation type="submission" date="2019-12" db="EMBL/GenBank/DDBJ databases">
        <title>Actinomadura physcomitrii sp. nov., a novel actinomycete isolated from moss [Physcomitrium sphaericum (Ludw) Fuernr].</title>
        <authorList>
            <person name="Zhuang X."/>
        </authorList>
    </citation>
    <scope>NUCLEOTIDE SEQUENCE [LARGE SCALE GENOMIC DNA]</scope>
    <source>
        <strain evidence="1">LD22</strain>
    </source>
</reference>
<evidence type="ECO:0000313" key="1">
    <source>
        <dbReference type="EMBL" id="MWA01769.1"/>
    </source>
</evidence>
<dbReference type="InterPro" id="IPR046262">
    <property type="entry name" value="DUF6295"/>
</dbReference>
<sequence length="94" mass="9797">MCTYQTHKVGLAGAAKGASGWFTLTDGAVYVDHPFHSTNEHTLNIDFTNPSEGPSARVAVELTEEAALALVEAIQRALDSAPPGMASAAGRRTA</sequence>
<dbReference type="Pfam" id="PF19812">
    <property type="entry name" value="DUF6295"/>
    <property type="match status" value="1"/>
</dbReference>
<organism evidence="1 2">
    <name type="scientific">Actinomadura physcomitrii</name>
    <dbReference type="NCBI Taxonomy" id="2650748"/>
    <lineage>
        <taxon>Bacteria</taxon>
        <taxon>Bacillati</taxon>
        <taxon>Actinomycetota</taxon>
        <taxon>Actinomycetes</taxon>
        <taxon>Streptosporangiales</taxon>
        <taxon>Thermomonosporaceae</taxon>
        <taxon>Actinomadura</taxon>
    </lineage>
</organism>
<dbReference type="AlphaFoldDB" id="A0A6I4MGN4"/>